<feature type="region of interest" description="Disordered" evidence="18">
    <location>
        <begin position="741"/>
        <end position="779"/>
    </location>
</feature>
<dbReference type="GO" id="GO:0016787">
    <property type="term" value="F:hydrolase activity"/>
    <property type="evidence" value="ECO:0007669"/>
    <property type="project" value="UniProtKB-KW"/>
</dbReference>
<dbReference type="GO" id="GO:0016702">
    <property type="term" value="F:oxidoreductase activity, acting on single donors with incorporation of molecular oxygen, incorporation of two atoms of oxygen"/>
    <property type="evidence" value="ECO:0007669"/>
    <property type="project" value="InterPro"/>
</dbReference>
<proteinExistence type="inferred from homology"/>
<evidence type="ECO:0000313" key="20">
    <source>
        <dbReference type="EMBL" id="ORY82082.1"/>
    </source>
</evidence>
<feature type="compositionally biased region" description="Low complexity" evidence="18">
    <location>
        <begin position="741"/>
        <end position="751"/>
    </location>
</feature>
<dbReference type="GO" id="GO:0005524">
    <property type="term" value="F:ATP binding"/>
    <property type="evidence" value="ECO:0007669"/>
    <property type="project" value="UniProtKB-KW"/>
</dbReference>
<dbReference type="Gene3D" id="3.40.50.410">
    <property type="entry name" value="von Willebrand factor, type A domain"/>
    <property type="match status" value="1"/>
</dbReference>
<evidence type="ECO:0000256" key="4">
    <source>
        <dbReference type="ARBA" id="ARBA00012551"/>
    </source>
</evidence>
<dbReference type="GO" id="GO:0042162">
    <property type="term" value="F:telomeric DNA binding"/>
    <property type="evidence" value="ECO:0007669"/>
    <property type="project" value="InterPro"/>
</dbReference>
<evidence type="ECO:0000256" key="3">
    <source>
        <dbReference type="ARBA" id="ARBA00007726"/>
    </source>
</evidence>
<comment type="similarity">
    <text evidence="3">Belongs to the ku80 family.</text>
</comment>
<comment type="caution">
    <text evidence="20">The sequence shown here is derived from an EMBL/GenBank/DDBJ whole genome shotgun (WGS) entry which is preliminary data.</text>
</comment>
<dbReference type="GO" id="GO:0000781">
    <property type="term" value="C:chromosome, telomeric region"/>
    <property type="evidence" value="ECO:0007669"/>
    <property type="project" value="UniProtKB-SubCell"/>
</dbReference>
<dbReference type="PANTHER" id="PTHR12604">
    <property type="entry name" value="KU AUTOANTIGEN DNA HELICASE"/>
    <property type="match status" value="1"/>
</dbReference>
<dbReference type="InterPro" id="IPR016194">
    <property type="entry name" value="SPOC-like_C_dom_sf"/>
</dbReference>
<keyword evidence="9" id="KW-0378">Hydrolase</keyword>
<dbReference type="GeneID" id="63785998"/>
<dbReference type="EMBL" id="MCFI01000010">
    <property type="protein sequence ID" value="ORY82082.1"/>
    <property type="molecule type" value="Genomic_DNA"/>
</dbReference>
<dbReference type="CDD" id="cd00873">
    <property type="entry name" value="KU80"/>
    <property type="match status" value="1"/>
</dbReference>
<keyword evidence="10" id="KW-0347">Helicase</keyword>
<dbReference type="GO" id="GO:0003678">
    <property type="term" value="F:DNA helicase activity"/>
    <property type="evidence" value="ECO:0007669"/>
    <property type="project" value="UniProtKB-EC"/>
</dbReference>
<evidence type="ECO:0000256" key="2">
    <source>
        <dbReference type="ARBA" id="ARBA00004574"/>
    </source>
</evidence>
<evidence type="ECO:0000256" key="10">
    <source>
        <dbReference type="ARBA" id="ARBA00022806"/>
    </source>
</evidence>
<evidence type="ECO:0000256" key="15">
    <source>
        <dbReference type="ARBA" id="ARBA00023204"/>
    </source>
</evidence>
<evidence type="ECO:0000256" key="6">
    <source>
        <dbReference type="ARBA" id="ARBA00022454"/>
    </source>
</evidence>
<dbReference type="OrthoDB" id="30826at2759"/>
<dbReference type="InterPro" id="IPR006164">
    <property type="entry name" value="DNA_bd_Ku70/Ku80"/>
</dbReference>
<dbReference type="GO" id="GO:0000723">
    <property type="term" value="P:telomere maintenance"/>
    <property type="evidence" value="ECO:0007669"/>
    <property type="project" value="InterPro"/>
</dbReference>
<dbReference type="GO" id="GO:0043564">
    <property type="term" value="C:Ku70:Ku80 complex"/>
    <property type="evidence" value="ECO:0007669"/>
    <property type="project" value="InterPro"/>
</dbReference>
<dbReference type="GO" id="GO:0006303">
    <property type="term" value="P:double-strand break repair via nonhomologous end joining"/>
    <property type="evidence" value="ECO:0007669"/>
    <property type="project" value="InterPro"/>
</dbReference>
<evidence type="ECO:0000256" key="7">
    <source>
        <dbReference type="ARBA" id="ARBA00022741"/>
    </source>
</evidence>
<dbReference type="SUPFAM" id="SSF100939">
    <property type="entry name" value="SPOC domain-like"/>
    <property type="match status" value="1"/>
</dbReference>
<evidence type="ECO:0000256" key="1">
    <source>
        <dbReference type="ARBA" id="ARBA00004123"/>
    </source>
</evidence>
<dbReference type="GO" id="GO:0003690">
    <property type="term" value="F:double-stranded DNA binding"/>
    <property type="evidence" value="ECO:0007669"/>
    <property type="project" value="TreeGrafter"/>
</dbReference>
<dbReference type="GO" id="GO:0006310">
    <property type="term" value="P:DNA recombination"/>
    <property type="evidence" value="ECO:0007669"/>
    <property type="project" value="UniProtKB-KW"/>
</dbReference>
<dbReference type="GO" id="GO:0046872">
    <property type="term" value="F:metal ion binding"/>
    <property type="evidence" value="ECO:0007669"/>
    <property type="project" value="InterPro"/>
</dbReference>
<dbReference type="Gene3D" id="2.40.290.10">
    <property type="match status" value="1"/>
</dbReference>
<dbReference type="Gene3D" id="1.25.40.240">
    <property type="entry name" value="Ku, C-terminal domain"/>
    <property type="match status" value="1"/>
</dbReference>
<evidence type="ECO:0000313" key="21">
    <source>
        <dbReference type="Proteomes" id="UP000193685"/>
    </source>
</evidence>
<dbReference type="InterPro" id="IPR005161">
    <property type="entry name" value="Ku_N"/>
</dbReference>
<dbReference type="Pfam" id="PF02735">
    <property type="entry name" value="Ku"/>
    <property type="match status" value="1"/>
</dbReference>
<dbReference type="Proteomes" id="UP000193685">
    <property type="component" value="Unassembled WGS sequence"/>
</dbReference>
<keyword evidence="6" id="KW-0158">Chromosome</keyword>
<evidence type="ECO:0000259" key="19">
    <source>
        <dbReference type="SMART" id="SM00559"/>
    </source>
</evidence>
<name>A0A1Y2FDT8_PROLT</name>
<dbReference type="EC" id="3.6.4.12" evidence="4"/>
<keyword evidence="11" id="KW-0067">ATP-binding</keyword>
<keyword evidence="7" id="KW-0547">Nucleotide-binding</keyword>
<dbReference type="InterPro" id="IPR036494">
    <property type="entry name" value="Ku_C_sf"/>
</dbReference>
<dbReference type="STRING" id="56484.A0A1Y2FDT8"/>
<evidence type="ECO:0000256" key="14">
    <source>
        <dbReference type="ARBA" id="ARBA00023172"/>
    </source>
</evidence>
<keyword evidence="12" id="KW-0779">Telomere</keyword>
<keyword evidence="15" id="KW-0234">DNA repair</keyword>
<dbReference type="Pfam" id="PF03731">
    <property type="entry name" value="Ku_N"/>
    <property type="match status" value="1"/>
</dbReference>
<feature type="compositionally biased region" description="Acidic residues" evidence="18">
    <location>
        <begin position="767"/>
        <end position="779"/>
    </location>
</feature>
<evidence type="ECO:0000256" key="5">
    <source>
        <dbReference type="ARBA" id="ARBA00021792"/>
    </source>
</evidence>
<evidence type="ECO:0000256" key="11">
    <source>
        <dbReference type="ARBA" id="ARBA00022840"/>
    </source>
</evidence>
<evidence type="ECO:0000256" key="9">
    <source>
        <dbReference type="ARBA" id="ARBA00022801"/>
    </source>
</evidence>
<dbReference type="PANTHER" id="PTHR12604:SF4">
    <property type="entry name" value="X-RAY REPAIR CROSS-COMPLEMENTING PROTEIN 5"/>
    <property type="match status" value="1"/>
</dbReference>
<dbReference type="RefSeq" id="XP_040725216.1">
    <property type="nucleotide sequence ID" value="XM_040869399.1"/>
</dbReference>
<gene>
    <name evidence="20" type="ORF">BCR37DRAFT_380006</name>
</gene>
<keyword evidence="21" id="KW-1185">Reference proteome</keyword>
<dbReference type="PROSITE" id="PS00081">
    <property type="entry name" value="LIPOXYGENASE_2"/>
    <property type="match status" value="1"/>
</dbReference>
<dbReference type="SUPFAM" id="SSF53300">
    <property type="entry name" value="vWA-like"/>
    <property type="match status" value="1"/>
</dbReference>
<dbReference type="InterPro" id="IPR024193">
    <property type="entry name" value="Ku80"/>
</dbReference>
<accession>A0A1Y2FDT8</accession>
<keyword evidence="8" id="KW-0227">DNA damage</keyword>
<dbReference type="InterPro" id="IPR020834">
    <property type="entry name" value="LipOase_CS"/>
</dbReference>
<keyword evidence="13" id="KW-0238">DNA-binding</keyword>
<reference evidence="20 21" key="1">
    <citation type="submission" date="2016-07" db="EMBL/GenBank/DDBJ databases">
        <title>Pervasive Adenine N6-methylation of Active Genes in Fungi.</title>
        <authorList>
            <consortium name="DOE Joint Genome Institute"/>
            <person name="Mondo S.J."/>
            <person name="Dannebaum R.O."/>
            <person name="Kuo R.C."/>
            <person name="Labutti K."/>
            <person name="Haridas S."/>
            <person name="Kuo A."/>
            <person name="Salamov A."/>
            <person name="Ahrendt S.R."/>
            <person name="Lipzen A."/>
            <person name="Sullivan W."/>
            <person name="Andreopoulos W.B."/>
            <person name="Clum A."/>
            <person name="Lindquist E."/>
            <person name="Daum C."/>
            <person name="Ramamoorthy G.K."/>
            <person name="Gryganskyi A."/>
            <person name="Culley D."/>
            <person name="Magnuson J.K."/>
            <person name="James T.Y."/>
            <person name="O'Malley M.A."/>
            <person name="Stajich J.E."/>
            <person name="Spatafora J.W."/>
            <person name="Visel A."/>
            <person name="Grigoriev I.V."/>
        </authorList>
    </citation>
    <scope>NUCLEOTIDE SEQUENCE [LARGE SCALE GENOMIC DNA]</scope>
    <source>
        <strain evidence="20 21">12-1054</strain>
    </source>
</reference>
<dbReference type="Gene3D" id="1.10.1600.10">
    <property type="match status" value="1"/>
</dbReference>
<organism evidence="20 21">
    <name type="scientific">Protomyces lactucae-debilis</name>
    <dbReference type="NCBI Taxonomy" id="2754530"/>
    <lineage>
        <taxon>Eukaryota</taxon>
        <taxon>Fungi</taxon>
        <taxon>Dikarya</taxon>
        <taxon>Ascomycota</taxon>
        <taxon>Taphrinomycotina</taxon>
        <taxon>Taphrinomycetes</taxon>
        <taxon>Taphrinales</taxon>
        <taxon>Protomycetaceae</taxon>
        <taxon>Protomyces</taxon>
    </lineage>
</organism>
<dbReference type="InterPro" id="IPR036465">
    <property type="entry name" value="vWFA_dom_sf"/>
</dbReference>
<dbReference type="InterPro" id="IPR014893">
    <property type="entry name" value="Ku_PK_bind"/>
</dbReference>
<keyword evidence="16" id="KW-0539">Nucleus</keyword>
<evidence type="ECO:0000256" key="18">
    <source>
        <dbReference type="SAM" id="MobiDB-lite"/>
    </source>
</evidence>
<sequence>MADKEATVFVVDVSSAMAARRDDLGITNMEWVKQYIMYKIGPKVFAGRKTDYVAMVCAGSDRTKNAMQAEDDYRNIDVALGFPRRQEGQANTPDYVLGRGQINAINQALVPSDHLQGDLVSAILIGMELISTFCAKYKFIKNLIVITAGQLQTDFDGISEISDRMKGEGINLTVMGIDFDDVELGVKAEDKSDKMKGNEEGLRELCKACSGICATFQEVYESTKIPRIKQVRPVTTFKGQIILGDIEKYEESFAFNVERYAKTKKAIPPSAQKVSAVANQRDVKMQLQDQDPSNLTAMPVLHGQVRMQRAYKTADGREVDKTFLERGYKYGSTIVGMSEADEDYLRFQSEPGMLVLGFVPRNDALEQMSDGSTRVKKGYKRYLHMGQVNQLVAPSSDERSRLALSAMIHALEVGDVYAVARLVTKNNTHPLMVLLAPHIEPGYEALYEVRLPFAEDVRQYKFAPLDRIKNIKGEYLKSHRYLPTEPLVNAMEDLVESMSLDSLGENYLAPEDTYSVAIHRTMNIIMHRFFNDSGGELPPTQDLLLRPSKVPEQVLQSDKFKSAVERAISTADIKKVPPKSAYKRTRGDEKDIKPEPMDIEDLLNREVEDDDQEIDPDDRAYDIWETMLKDGIRNNDEVRSFKALVDRCPIRGDIEAPFVQLVNLLDDIIFHSMGDEEYPKALELMEVMREEAIRHEADATFNAFRGKLETRLPEQGREDFAKLLEENGLGMIQDSEILAADKAAGGSAEAHATSDVAMEDEKPAQDKEDDATTDGEDDT</sequence>
<dbReference type="AlphaFoldDB" id="A0A1Y2FDT8"/>
<evidence type="ECO:0000256" key="12">
    <source>
        <dbReference type="ARBA" id="ARBA00022895"/>
    </source>
</evidence>
<feature type="domain" description="Ku" evidence="19">
    <location>
        <begin position="316"/>
        <end position="468"/>
    </location>
</feature>
<evidence type="ECO:0000256" key="13">
    <source>
        <dbReference type="ARBA" id="ARBA00023125"/>
    </source>
</evidence>
<dbReference type="Pfam" id="PF08785">
    <property type="entry name" value="Ku_PK_bind"/>
    <property type="match status" value="1"/>
</dbReference>
<keyword evidence="14" id="KW-0233">DNA recombination</keyword>
<dbReference type="OMA" id="WAMQYVW"/>
<evidence type="ECO:0000256" key="8">
    <source>
        <dbReference type="ARBA" id="ARBA00022763"/>
    </source>
</evidence>
<evidence type="ECO:0000256" key="16">
    <source>
        <dbReference type="ARBA" id="ARBA00023242"/>
    </source>
</evidence>
<evidence type="ECO:0000256" key="17">
    <source>
        <dbReference type="ARBA" id="ARBA00031847"/>
    </source>
</evidence>
<dbReference type="SMART" id="SM00559">
    <property type="entry name" value="Ku78"/>
    <property type="match status" value="1"/>
</dbReference>
<comment type="subcellular location">
    <subcellularLocation>
        <location evidence="2">Chromosome</location>
        <location evidence="2">Telomere</location>
    </subcellularLocation>
    <subcellularLocation>
        <location evidence="1">Nucleus</location>
    </subcellularLocation>
</comment>
<dbReference type="SUPFAM" id="SSF101420">
    <property type="entry name" value="C-terminal domain of Ku80"/>
    <property type="match status" value="1"/>
</dbReference>
<dbReference type="GO" id="GO:0003684">
    <property type="term" value="F:damaged DNA binding"/>
    <property type="evidence" value="ECO:0007669"/>
    <property type="project" value="InterPro"/>
</dbReference>
<protein>
    <recommendedName>
        <fullName evidence="5">ATP-dependent DNA helicase II subunit 2</fullName>
        <ecNumber evidence="4">3.6.4.12</ecNumber>
    </recommendedName>
    <alternativeName>
        <fullName evidence="17">ATP-dependent DNA helicase II subunit Ku80</fullName>
    </alternativeName>
</protein>